<feature type="domain" description="Chromatin assembly factor 1 subunit Cac1-like C-terminal" evidence="10">
    <location>
        <begin position="525"/>
        <end position="581"/>
    </location>
</feature>
<feature type="compositionally biased region" description="Acidic residues" evidence="7">
    <location>
        <begin position="390"/>
        <end position="429"/>
    </location>
</feature>
<gene>
    <name evidence="11" type="primary">RLF2_3</name>
    <name evidence="11" type="ORF">GRS66_011158</name>
</gene>
<feature type="domain" description="Chromatin assembly factor 1 p150 subunit acidic region" evidence="8">
    <location>
        <begin position="126"/>
        <end position="260"/>
    </location>
</feature>
<feature type="region of interest" description="Disordered" evidence="7">
    <location>
        <begin position="479"/>
        <end position="516"/>
    </location>
</feature>
<comment type="subcellular location">
    <subcellularLocation>
        <location evidence="1">Nucleus</location>
    </subcellularLocation>
</comment>
<evidence type="ECO:0000313" key="12">
    <source>
        <dbReference type="Proteomes" id="UP000501346"/>
    </source>
</evidence>
<dbReference type="InterPro" id="IPR021644">
    <property type="entry name" value="CAF-1_p150_acidic"/>
</dbReference>
<dbReference type="Pfam" id="PF11600">
    <property type="entry name" value="CAF1A_acidic"/>
    <property type="match status" value="1"/>
</dbReference>
<dbReference type="GO" id="GO:0006260">
    <property type="term" value="P:DNA replication"/>
    <property type="evidence" value="ECO:0007669"/>
    <property type="project" value="UniProtKB-KW"/>
</dbReference>
<feature type="compositionally biased region" description="Polar residues" evidence="7">
    <location>
        <begin position="62"/>
        <end position="84"/>
    </location>
</feature>
<feature type="compositionally biased region" description="Low complexity" evidence="7">
    <location>
        <begin position="114"/>
        <end position="124"/>
    </location>
</feature>
<keyword evidence="3" id="KW-0227">DNA damage</keyword>
<dbReference type="GO" id="GO:0006281">
    <property type="term" value="P:DNA repair"/>
    <property type="evidence" value="ECO:0007669"/>
    <property type="project" value="UniProtKB-KW"/>
</dbReference>
<protein>
    <submittedName>
        <fullName evidence="11">Chromatin assembly factor-I (CAF-I) p90 subunit</fullName>
    </submittedName>
</protein>
<dbReference type="GO" id="GO:0033186">
    <property type="term" value="C:CAF-1 complex"/>
    <property type="evidence" value="ECO:0007669"/>
    <property type="project" value="TreeGrafter"/>
</dbReference>
<evidence type="ECO:0000313" key="11">
    <source>
        <dbReference type="EMBL" id="QID88442.1"/>
    </source>
</evidence>
<evidence type="ECO:0000259" key="8">
    <source>
        <dbReference type="Pfam" id="PF11600"/>
    </source>
</evidence>
<dbReference type="OrthoDB" id="79480at2759"/>
<dbReference type="Pfam" id="PF12253">
    <property type="entry name" value="CAF1A_dimeriz"/>
    <property type="match status" value="1"/>
</dbReference>
<feature type="compositionally biased region" description="Polar residues" evidence="7">
    <location>
        <begin position="96"/>
        <end position="112"/>
    </location>
</feature>
<evidence type="ECO:0000256" key="4">
    <source>
        <dbReference type="ARBA" id="ARBA00023186"/>
    </source>
</evidence>
<evidence type="ECO:0000259" key="9">
    <source>
        <dbReference type="Pfam" id="PF12253"/>
    </source>
</evidence>
<keyword evidence="6" id="KW-0539">Nucleus</keyword>
<dbReference type="InterPro" id="IPR048800">
    <property type="entry name" value="Cac1-like_C"/>
</dbReference>
<evidence type="ECO:0000256" key="1">
    <source>
        <dbReference type="ARBA" id="ARBA00004123"/>
    </source>
</evidence>
<dbReference type="Pfam" id="PF21796">
    <property type="entry name" value="Cac1_C"/>
    <property type="match status" value="1"/>
</dbReference>
<evidence type="ECO:0000256" key="2">
    <source>
        <dbReference type="ARBA" id="ARBA00022705"/>
    </source>
</evidence>
<dbReference type="GO" id="GO:0006334">
    <property type="term" value="P:nucleosome assembly"/>
    <property type="evidence" value="ECO:0007669"/>
    <property type="project" value="TreeGrafter"/>
</dbReference>
<dbReference type="Proteomes" id="UP000501346">
    <property type="component" value="Chromosome SeXVI"/>
</dbReference>
<reference evidence="11 12" key="1">
    <citation type="journal article" date="2019" name="BMC Genomics">
        <title>Chromosome level assembly and comparative genome analysis confirm lager-brewing yeasts originated from a single hybridization.</title>
        <authorList>
            <person name="Salazar A.N."/>
            <person name="Gorter de Vries A.R."/>
            <person name="van den Broek M."/>
            <person name="Brouwers N."/>
            <person name="de la Torre Cortes P."/>
            <person name="Kuijpers N.G.A."/>
            <person name="Daran J.G."/>
            <person name="Abeel T."/>
        </authorList>
    </citation>
    <scope>NUCLEOTIDE SEQUENCE [LARGE SCALE GENOMIC DNA]</scope>
    <source>
        <strain evidence="11 12">CBS 1483</strain>
    </source>
</reference>
<feature type="region of interest" description="Disordered" evidence="7">
    <location>
        <begin position="33"/>
        <end position="220"/>
    </location>
</feature>
<dbReference type="GO" id="GO:0005634">
    <property type="term" value="C:nucleus"/>
    <property type="evidence" value="ECO:0007669"/>
    <property type="project" value="UniProtKB-SubCell"/>
</dbReference>
<organism evidence="11 12">
    <name type="scientific">Saccharomyces pastorianus</name>
    <name type="common">Lager yeast</name>
    <name type="synonym">Saccharomyces cerevisiae x Saccharomyces eubayanus</name>
    <dbReference type="NCBI Taxonomy" id="27292"/>
    <lineage>
        <taxon>Eukaryota</taxon>
        <taxon>Fungi</taxon>
        <taxon>Dikarya</taxon>
        <taxon>Ascomycota</taxon>
        <taxon>Saccharomycotina</taxon>
        <taxon>Saccharomycetes</taxon>
        <taxon>Saccharomycetales</taxon>
        <taxon>Saccharomycetaceae</taxon>
        <taxon>Saccharomyces</taxon>
    </lineage>
</organism>
<proteinExistence type="predicted"/>
<feature type="domain" description="Chromatin assembly factor 1 subunit A dimerization" evidence="9">
    <location>
        <begin position="341"/>
        <end position="411"/>
    </location>
</feature>
<evidence type="ECO:0000256" key="6">
    <source>
        <dbReference type="ARBA" id="ARBA00023242"/>
    </source>
</evidence>
<keyword evidence="2" id="KW-0235">DNA replication</keyword>
<evidence type="ECO:0000259" key="10">
    <source>
        <dbReference type="Pfam" id="PF21796"/>
    </source>
</evidence>
<dbReference type="PANTHER" id="PTHR15272">
    <property type="entry name" value="CHROMATIN ASSEMBLY FACTOR 1 SUBUNIT A CAF-1 SUBUNIT A"/>
    <property type="match status" value="1"/>
</dbReference>
<dbReference type="EMBL" id="CP049013">
    <property type="protein sequence ID" value="QID88442.1"/>
    <property type="molecule type" value="Genomic_DNA"/>
</dbReference>
<keyword evidence="12" id="KW-1185">Reference proteome</keyword>
<sequence>MEQPPSSMPPQNDTKKKGILSFFQNTTTIKSSLGVSKSARNETNVITLDDPNEAAVEERRNALSTTKESAKETNAVSETANSESQHTDDKIVPTKMSESTMGSTEQLQSDETASVAKSKSSSPSSRKELSTIRKEQIRKEKELKRQQREQEKHRKESLRLEEKRKKELKAEEEKQKRAELKKQKEEEKRKKEEARLEAKKKREMDKLKREEDIRSKEKAKERAQSRIGNFFKKVSDSNIPVVEKSDYEKFFLPFYAKDGVKTCDKWKLTKLQLENSKRKIDDALLNSNTANDDELLSWLKSKKVARGHKIKCRAVEVLQQMTLKEKTDDELHALLAQVPHKYIKFYENVRPPFIGTYSVDFTLPANNPFSTDGTGFNYDYDSDVEWANEDEEGEVDNLESGEEEEEEDDEDMPSEGEFDGFLDTEENGDVDGLSGAKRKFVGPLIPTICLKSDFENMSDENKRYFQSLKAEVLIETTVPIDPFKDPRPPPLPSKRSNPELQTPNSSQSQSPEKKQKTIITNSKDLLRLFDGIQDSTFSLGTVTEIAQKNLPQYNKQTIKNTIKEYAIRGSGKGDLPRKWEIKDVANWENLRANETTPNPSTCLDQITSI</sequence>
<keyword evidence="5" id="KW-0234">DNA repair</keyword>
<evidence type="ECO:0000256" key="5">
    <source>
        <dbReference type="ARBA" id="ARBA00023204"/>
    </source>
</evidence>
<dbReference type="AlphaFoldDB" id="A0A6C1EGL4"/>
<evidence type="ECO:0000256" key="7">
    <source>
        <dbReference type="SAM" id="MobiDB-lite"/>
    </source>
</evidence>
<dbReference type="PANTHER" id="PTHR15272:SF0">
    <property type="entry name" value="CHROMATIN ASSEMBLY FACTOR 1 SUBUNIT A"/>
    <property type="match status" value="1"/>
</dbReference>
<dbReference type="InterPro" id="IPR022043">
    <property type="entry name" value="CAF1A_DD"/>
</dbReference>
<accession>A0A6C1EGL4</accession>
<feature type="region of interest" description="Disordered" evidence="7">
    <location>
        <begin position="390"/>
        <end position="435"/>
    </location>
</feature>
<evidence type="ECO:0000256" key="3">
    <source>
        <dbReference type="ARBA" id="ARBA00022763"/>
    </source>
</evidence>
<name>A0A6C1EGL4_SACPS</name>
<keyword evidence="4" id="KW-0143">Chaperone</keyword>
<feature type="compositionally biased region" description="Basic and acidic residues" evidence="7">
    <location>
        <begin position="125"/>
        <end position="220"/>
    </location>
</feature>